<protein>
    <submittedName>
        <fullName evidence="1">Restriction alleviation protein</fullName>
    </submittedName>
</protein>
<proteinExistence type="predicted"/>
<accession>A0A8S5T8G8</accession>
<evidence type="ECO:0000313" key="1">
    <source>
        <dbReference type="EMBL" id="DAF59545.1"/>
    </source>
</evidence>
<name>A0A8S5T8G8_9CAUD</name>
<reference evidence="1" key="1">
    <citation type="journal article" date="2021" name="Proc. Natl. Acad. Sci. U.S.A.">
        <title>A Catalog of Tens of Thousands of Viruses from Human Metagenomes Reveals Hidden Associations with Chronic Diseases.</title>
        <authorList>
            <person name="Tisza M.J."/>
            <person name="Buck C.B."/>
        </authorList>
    </citation>
    <scope>NUCLEOTIDE SEQUENCE</scope>
    <source>
        <strain evidence="1">CtmIh35</strain>
    </source>
</reference>
<organism evidence="1">
    <name type="scientific">Siphoviridae sp. ctmIh35</name>
    <dbReference type="NCBI Taxonomy" id="2827932"/>
    <lineage>
        <taxon>Viruses</taxon>
        <taxon>Duplodnaviria</taxon>
        <taxon>Heunggongvirae</taxon>
        <taxon>Uroviricota</taxon>
        <taxon>Caudoviricetes</taxon>
    </lineage>
</organism>
<sequence length="66" mass="7573">MEKLKPCPFCGGEATVHSVNLFKPEIYVKCETCKSRTLTYKGGDFGDTKYLAIQAWNRRVNDDRKN</sequence>
<dbReference type="Pfam" id="PF14354">
    <property type="entry name" value="Lar_restr_allev"/>
    <property type="match status" value="1"/>
</dbReference>
<dbReference type="EMBL" id="BK032772">
    <property type="protein sequence ID" value="DAF59545.1"/>
    <property type="molecule type" value="Genomic_DNA"/>
</dbReference>
<dbReference type="NCBIfam" id="TIGR03655">
    <property type="entry name" value="anti_R_Lar"/>
    <property type="match status" value="1"/>
</dbReference>
<dbReference type="InterPro" id="IPR019908">
    <property type="entry name" value="Toxin_RalR"/>
</dbReference>